<protein>
    <recommendedName>
        <fullName evidence="3 6">Signal peptidase I</fullName>
        <ecNumber evidence="3 6">3.4.21.89</ecNumber>
    </recommendedName>
</protein>
<dbReference type="InterPro" id="IPR036286">
    <property type="entry name" value="LexA/Signal_pep-like_sf"/>
</dbReference>
<feature type="domain" description="Peptidase S26" evidence="7">
    <location>
        <begin position="14"/>
        <end position="179"/>
    </location>
</feature>
<evidence type="ECO:0000313" key="8">
    <source>
        <dbReference type="EMBL" id="OGY17027.1"/>
    </source>
</evidence>
<keyword evidence="6" id="KW-0472">Membrane</keyword>
<dbReference type="GO" id="GO:0004252">
    <property type="term" value="F:serine-type endopeptidase activity"/>
    <property type="evidence" value="ECO:0007669"/>
    <property type="project" value="InterPro"/>
</dbReference>
<dbReference type="CDD" id="cd06530">
    <property type="entry name" value="S26_SPase_I"/>
    <property type="match status" value="1"/>
</dbReference>
<dbReference type="InterPro" id="IPR019758">
    <property type="entry name" value="Pept_S26A_signal_pept_1_CS"/>
</dbReference>
<reference evidence="8 9" key="1">
    <citation type="journal article" date="2016" name="Nat. Commun.">
        <title>Thousands of microbial genomes shed light on interconnected biogeochemical processes in an aquifer system.</title>
        <authorList>
            <person name="Anantharaman K."/>
            <person name="Brown C.T."/>
            <person name="Hug L.A."/>
            <person name="Sharon I."/>
            <person name="Castelle C.J."/>
            <person name="Probst A.J."/>
            <person name="Thomas B.C."/>
            <person name="Singh A."/>
            <person name="Wilkins M.J."/>
            <person name="Karaoz U."/>
            <person name="Brodie E.L."/>
            <person name="Williams K.H."/>
            <person name="Hubbard S.S."/>
            <person name="Banfield J.F."/>
        </authorList>
    </citation>
    <scope>NUCLEOTIDE SEQUENCE [LARGE SCALE GENOMIC DNA]</scope>
</reference>
<dbReference type="PROSITE" id="PS00761">
    <property type="entry name" value="SPASE_I_3"/>
    <property type="match status" value="1"/>
</dbReference>
<comment type="caution">
    <text evidence="8">The sequence shown here is derived from an EMBL/GenBank/DDBJ whole genome shotgun (WGS) entry which is preliminary data.</text>
</comment>
<dbReference type="STRING" id="1797589.A2784_04230"/>
<dbReference type="PRINTS" id="PR00727">
    <property type="entry name" value="LEADERPTASE"/>
</dbReference>
<evidence type="ECO:0000256" key="2">
    <source>
        <dbReference type="ARBA" id="ARBA00009370"/>
    </source>
</evidence>
<keyword evidence="6" id="KW-1133">Transmembrane helix</keyword>
<keyword evidence="6" id="KW-0812">Transmembrane</keyword>
<comment type="subcellular location">
    <subcellularLocation>
        <location evidence="6">Membrane</location>
        <topology evidence="6">Single-pass type II membrane protein</topology>
    </subcellularLocation>
</comment>
<evidence type="ECO:0000256" key="1">
    <source>
        <dbReference type="ARBA" id="ARBA00000677"/>
    </source>
</evidence>
<comment type="catalytic activity">
    <reaction evidence="1 6">
        <text>Cleavage of hydrophobic, N-terminal signal or leader sequences from secreted and periplasmic proteins.</text>
        <dbReference type="EC" id="3.4.21.89"/>
    </reaction>
</comment>
<gene>
    <name evidence="8" type="ORF">A2784_04230</name>
</gene>
<dbReference type="GO" id="GO:0016020">
    <property type="term" value="C:membrane"/>
    <property type="evidence" value="ECO:0007669"/>
    <property type="project" value="UniProtKB-SubCell"/>
</dbReference>
<feature type="active site" evidence="5">
    <location>
        <position position="43"/>
    </location>
</feature>
<dbReference type="SUPFAM" id="SSF51306">
    <property type="entry name" value="LexA/Signal peptidase"/>
    <property type="match status" value="1"/>
</dbReference>
<dbReference type="GO" id="GO:0006465">
    <property type="term" value="P:signal peptide processing"/>
    <property type="evidence" value="ECO:0007669"/>
    <property type="project" value="InterPro"/>
</dbReference>
<dbReference type="PROSITE" id="PS00760">
    <property type="entry name" value="SPASE_I_2"/>
    <property type="match status" value="1"/>
</dbReference>
<dbReference type="Proteomes" id="UP000177324">
    <property type="component" value="Unassembled WGS sequence"/>
</dbReference>
<evidence type="ECO:0000256" key="4">
    <source>
        <dbReference type="ARBA" id="ARBA00022801"/>
    </source>
</evidence>
<evidence type="ECO:0000256" key="6">
    <source>
        <dbReference type="RuleBase" id="RU362042"/>
    </source>
</evidence>
<accession>A0A1G1VP78</accession>
<feature type="active site" evidence="5">
    <location>
        <position position="92"/>
    </location>
</feature>
<dbReference type="EC" id="3.4.21.89" evidence="3 6"/>
<sequence length="196" mass="21895">MINFLKIIGGWFLDMIETAVFALSIFVLVYVFLAQPHQVSGNSMYPNFHTGEYLLTNKLAYRLSLPRRGEVIVFKAPSSAHCPTGGACDFIKRIIGEPGDKLSLQAGKFYVNGQLLDEPYLAVDLKTPGDYYLSEGREITLGEDEYFVAGDNRLGSSDSRAWGPITAGRIVGRAWIRYWPLRELGVIPDYLPVNAR</sequence>
<organism evidence="8 9">
    <name type="scientific">Candidatus Chisholmbacteria bacterium RIFCSPHIGHO2_01_FULL_48_12</name>
    <dbReference type="NCBI Taxonomy" id="1797589"/>
    <lineage>
        <taxon>Bacteria</taxon>
        <taxon>Candidatus Chisholmiibacteriota</taxon>
    </lineage>
</organism>
<dbReference type="NCBIfam" id="TIGR02227">
    <property type="entry name" value="sigpep_I_bact"/>
    <property type="match status" value="1"/>
</dbReference>
<evidence type="ECO:0000313" key="9">
    <source>
        <dbReference type="Proteomes" id="UP000177324"/>
    </source>
</evidence>
<dbReference type="PANTHER" id="PTHR43390">
    <property type="entry name" value="SIGNAL PEPTIDASE I"/>
    <property type="match status" value="1"/>
</dbReference>
<keyword evidence="4 6" id="KW-0378">Hydrolase</keyword>
<comment type="similarity">
    <text evidence="2 6">Belongs to the peptidase S26 family.</text>
</comment>
<dbReference type="PANTHER" id="PTHR43390:SF1">
    <property type="entry name" value="CHLOROPLAST PROCESSING PEPTIDASE"/>
    <property type="match status" value="1"/>
</dbReference>
<dbReference type="Gene3D" id="2.10.109.10">
    <property type="entry name" value="Umud Fragment, subunit A"/>
    <property type="match status" value="1"/>
</dbReference>
<name>A0A1G1VP78_9BACT</name>
<evidence type="ECO:0000259" key="7">
    <source>
        <dbReference type="Pfam" id="PF10502"/>
    </source>
</evidence>
<proteinExistence type="inferred from homology"/>
<feature type="transmembrane region" description="Helical" evidence="6">
    <location>
        <begin position="12"/>
        <end position="33"/>
    </location>
</feature>
<dbReference type="InterPro" id="IPR019757">
    <property type="entry name" value="Pept_S26A_signal_pept_1_Lys-AS"/>
</dbReference>
<evidence type="ECO:0000256" key="5">
    <source>
        <dbReference type="PIRSR" id="PIRSR600223-1"/>
    </source>
</evidence>
<dbReference type="AlphaFoldDB" id="A0A1G1VP78"/>
<dbReference type="InterPro" id="IPR019533">
    <property type="entry name" value="Peptidase_S26"/>
</dbReference>
<dbReference type="GO" id="GO:0009003">
    <property type="term" value="F:signal peptidase activity"/>
    <property type="evidence" value="ECO:0007669"/>
    <property type="project" value="UniProtKB-EC"/>
</dbReference>
<dbReference type="InterPro" id="IPR000223">
    <property type="entry name" value="Pept_S26A_signal_pept_1"/>
</dbReference>
<evidence type="ECO:0000256" key="3">
    <source>
        <dbReference type="ARBA" id="ARBA00013208"/>
    </source>
</evidence>
<keyword evidence="6" id="KW-0645">Protease</keyword>
<dbReference type="Pfam" id="PF10502">
    <property type="entry name" value="Peptidase_S26"/>
    <property type="match status" value="1"/>
</dbReference>
<dbReference type="EMBL" id="MHCH01000035">
    <property type="protein sequence ID" value="OGY17027.1"/>
    <property type="molecule type" value="Genomic_DNA"/>
</dbReference>